<comment type="pathway">
    <text evidence="1">Lipid metabolism.</text>
</comment>
<protein>
    <recommendedName>
        <fullName evidence="12">Phosphatidylserine decarboxylase proenzyme</fullName>
        <ecNumber evidence="12">4.1.1.65</ecNumber>
    </recommendedName>
    <component>
        <recommendedName>
            <fullName evidence="12">Phosphatidylserine decarboxylase alpha chain</fullName>
        </recommendedName>
    </component>
    <component>
        <recommendedName>
            <fullName evidence="12">Phosphatidylserine decarboxylase beta chain</fullName>
        </recommendedName>
    </component>
</protein>
<keyword evidence="9 12" id="KW-0456">Lyase</keyword>
<evidence type="ECO:0000256" key="10">
    <source>
        <dbReference type="ARBA" id="ARBA00023264"/>
    </source>
</evidence>
<comment type="subcellular location">
    <subcellularLocation>
        <location evidence="12">Cell membrane</location>
        <topology evidence="12">Peripheral membrane protein</topology>
    </subcellularLocation>
</comment>
<feature type="active site" description="Charge relay system; for autoendoproteolytic cleavage activity" evidence="12">
    <location>
        <position position="151"/>
    </location>
</feature>
<keyword evidence="10 12" id="KW-1208">Phospholipid metabolism</keyword>
<comment type="caution">
    <text evidence="13">The sequence shown here is derived from an EMBL/GenBank/DDBJ whole genome shotgun (WGS) entry which is preliminary data.</text>
</comment>
<evidence type="ECO:0000256" key="6">
    <source>
        <dbReference type="ARBA" id="ARBA00023136"/>
    </source>
</evidence>
<evidence type="ECO:0000256" key="2">
    <source>
        <dbReference type="ARBA" id="ARBA00022475"/>
    </source>
</evidence>
<organism evidence="13 14">
    <name type="scientific">Alcanivorax jadensis T9</name>
    <dbReference type="NCBI Taxonomy" id="1177181"/>
    <lineage>
        <taxon>Bacteria</taxon>
        <taxon>Pseudomonadati</taxon>
        <taxon>Pseudomonadota</taxon>
        <taxon>Gammaproteobacteria</taxon>
        <taxon>Oceanospirillales</taxon>
        <taxon>Alcanivoracaceae</taxon>
        <taxon>Alcanivorax</taxon>
    </lineage>
</organism>
<dbReference type="InterPro" id="IPR033178">
    <property type="entry name" value="PSD_type1_pro"/>
</dbReference>
<dbReference type="EMBL" id="ARXU01000002">
    <property type="protein sequence ID" value="KGD62367.1"/>
    <property type="molecule type" value="Genomic_DNA"/>
</dbReference>
<feature type="active site" description="Charge relay system; for autoendoproteolytic cleavage activity" evidence="12">
    <location>
        <position position="94"/>
    </location>
</feature>
<evidence type="ECO:0000256" key="12">
    <source>
        <dbReference type="HAMAP-Rule" id="MF_00662"/>
    </source>
</evidence>
<comment type="cofactor">
    <cofactor evidence="12">
        <name>pyruvate</name>
        <dbReference type="ChEBI" id="CHEBI:15361"/>
    </cofactor>
    <text evidence="12">Binds 1 pyruvoyl group covalently per subunit.</text>
</comment>
<keyword evidence="11 12" id="KW-0670">Pyruvate</keyword>
<keyword evidence="6 12" id="KW-0472">Membrane</keyword>
<comment type="subunit">
    <text evidence="12">Heterodimer of a large membrane-associated beta subunit and a small pyruvoyl-containing alpha subunit.</text>
</comment>
<feature type="site" description="Cleavage (non-hydrolytic); by autocatalysis" evidence="12">
    <location>
        <begin position="253"/>
        <end position="254"/>
    </location>
</feature>
<feature type="active site" description="Schiff-base intermediate with substrate; via pyruvic acid; for decarboxylase activity" evidence="12">
    <location>
        <position position="254"/>
    </location>
</feature>
<dbReference type="PANTHER" id="PTHR10067:SF6">
    <property type="entry name" value="PHOSPHATIDYLSERINE DECARBOXYLASE PROENZYME, MITOCHONDRIAL"/>
    <property type="match status" value="1"/>
</dbReference>
<dbReference type="Proteomes" id="UP000029443">
    <property type="component" value="Unassembled WGS sequence"/>
</dbReference>
<keyword evidence="5 12" id="KW-0443">Lipid metabolism</keyword>
<comment type="PTM">
    <text evidence="12">Is synthesized initially as an inactive proenzyme. Formation of the active enzyme involves a self-maturation process in which the active site pyruvoyl group is generated from an internal serine residue via an autocatalytic post-translational modification. Two non-identical subunits are generated from the proenzyme in this reaction, and the pyruvate is formed at the N-terminus of the alpha chain, which is derived from the carboxyl end of the proenzyme. The autoendoproteolytic cleavage occurs by a canonical serine protease mechanism, in which the side chain hydroxyl group of the serine supplies its oxygen atom to form the C-terminus of the beta chain, while the remainder of the serine residue undergoes an oxidative deamination to produce ammonia and the pyruvoyl prosthetic group on the alpha chain. During this reaction, the Ser that is part of the protease active site of the proenzyme becomes the pyruvoyl prosthetic group, which constitutes an essential element of the active site of the mature decarboxylase.</text>
</comment>
<evidence type="ECO:0000256" key="1">
    <source>
        <dbReference type="ARBA" id="ARBA00005189"/>
    </source>
</evidence>
<comment type="pathway">
    <text evidence="12">Phospholipid metabolism; phosphatidylethanolamine biosynthesis; phosphatidylethanolamine from CDP-diacylglycerol: step 2/2.</text>
</comment>
<evidence type="ECO:0000256" key="7">
    <source>
        <dbReference type="ARBA" id="ARBA00023145"/>
    </source>
</evidence>
<evidence type="ECO:0000256" key="8">
    <source>
        <dbReference type="ARBA" id="ARBA00023209"/>
    </source>
</evidence>
<reference evidence="13 14" key="1">
    <citation type="submission" date="2012-09" db="EMBL/GenBank/DDBJ databases">
        <title>Genome Sequence of alkane-degrading Bacterium Alcanivorax jadensis T9.</title>
        <authorList>
            <person name="Lai Q."/>
            <person name="Shao Z."/>
        </authorList>
    </citation>
    <scope>NUCLEOTIDE SEQUENCE [LARGE SCALE GENOMIC DNA]</scope>
    <source>
        <strain evidence="13 14">T9</strain>
    </source>
</reference>
<feature type="modified residue" description="Pyruvic acid (Ser); by autocatalysis" evidence="12">
    <location>
        <position position="254"/>
    </location>
</feature>
<feature type="chain" id="PRO_5044897741" description="Phosphatidylserine decarboxylase alpha chain" evidence="12">
    <location>
        <begin position="254"/>
        <end position="292"/>
    </location>
</feature>
<dbReference type="PANTHER" id="PTHR10067">
    <property type="entry name" value="PHOSPHATIDYLSERINE DECARBOXYLASE"/>
    <property type="match status" value="1"/>
</dbReference>
<keyword evidence="8 12" id="KW-0594">Phospholipid biosynthesis</keyword>
<comment type="similarity">
    <text evidence="12">Belongs to the phosphatidylserine decarboxylase family. PSD-B subfamily. Prokaryotic type I sub-subfamily.</text>
</comment>
<accession>A0ABR4WGA2</accession>
<evidence type="ECO:0000313" key="14">
    <source>
        <dbReference type="Proteomes" id="UP000029443"/>
    </source>
</evidence>
<evidence type="ECO:0000256" key="3">
    <source>
        <dbReference type="ARBA" id="ARBA00022516"/>
    </source>
</evidence>
<dbReference type="InterPro" id="IPR003817">
    <property type="entry name" value="PS_Dcarbxylase"/>
</dbReference>
<dbReference type="Pfam" id="PF02666">
    <property type="entry name" value="PS_Dcarbxylase"/>
    <property type="match status" value="1"/>
</dbReference>
<evidence type="ECO:0000313" key="13">
    <source>
        <dbReference type="EMBL" id="KGD62367.1"/>
    </source>
</evidence>
<keyword evidence="14" id="KW-1185">Reference proteome</keyword>
<proteinExistence type="inferred from homology"/>
<comment type="function">
    <text evidence="12">Catalyzes the formation of phosphatidylethanolamine (PtdEtn) from phosphatidylserine (PtdSer).</text>
</comment>
<evidence type="ECO:0000256" key="4">
    <source>
        <dbReference type="ARBA" id="ARBA00022793"/>
    </source>
</evidence>
<gene>
    <name evidence="12" type="primary">psd</name>
    <name evidence="13" type="ORF">T9A_00658</name>
</gene>
<dbReference type="EC" id="4.1.1.65" evidence="12"/>
<feature type="chain" id="PRO_5044897742" description="Phosphatidylserine decarboxylase beta chain" evidence="12">
    <location>
        <begin position="1"/>
        <end position="253"/>
    </location>
</feature>
<keyword evidence="3 12" id="KW-0444">Lipid biosynthesis</keyword>
<keyword evidence="7 12" id="KW-0865">Zymogen</keyword>
<dbReference type="NCBIfam" id="TIGR00163">
    <property type="entry name" value="PS_decarb"/>
    <property type="match status" value="1"/>
</dbReference>
<evidence type="ECO:0000256" key="11">
    <source>
        <dbReference type="ARBA" id="ARBA00023317"/>
    </source>
</evidence>
<dbReference type="InterPro" id="IPR033177">
    <property type="entry name" value="PSD-B"/>
</dbReference>
<dbReference type="RefSeq" id="WP_035245060.1">
    <property type="nucleotide sequence ID" value="NZ_ARXU01000002.1"/>
</dbReference>
<evidence type="ECO:0000256" key="5">
    <source>
        <dbReference type="ARBA" id="ARBA00023098"/>
    </source>
</evidence>
<keyword evidence="4 12" id="KW-0210">Decarboxylase</keyword>
<sequence>MNNWRDKLFVTLQYLIPQHALSRLVGMLARSEVPWIKTTFINIFMKRFGIDLSEAQIEDPDQFETFNAFFTRALKEDARPLEAADAADIACPADGAVSQLGAIRANQVFQAKGHDYSLYDLLGGDSALASEFTNGQFATIYLSPRDYHRVHMPVTGTLRETRYVPGDLFSVNEATANGVPNLFARNERLVCIFDTEHGPAAVILVGAMIVAGIETVFSGQVTPLPKQVVTTDYQRTAPITLEKGDELGRFLLGSTVVLLFPEGKANFEADLKAGSLVRVKGKLGQYSEHTPA</sequence>
<evidence type="ECO:0000256" key="9">
    <source>
        <dbReference type="ARBA" id="ARBA00023239"/>
    </source>
</evidence>
<feature type="active site" description="Charge relay system; for autoendoproteolytic cleavage activity" evidence="12">
    <location>
        <position position="254"/>
    </location>
</feature>
<comment type="catalytic activity">
    <reaction evidence="12">
        <text>a 1,2-diacyl-sn-glycero-3-phospho-L-serine + H(+) = a 1,2-diacyl-sn-glycero-3-phosphoethanolamine + CO2</text>
        <dbReference type="Rhea" id="RHEA:20828"/>
        <dbReference type="ChEBI" id="CHEBI:15378"/>
        <dbReference type="ChEBI" id="CHEBI:16526"/>
        <dbReference type="ChEBI" id="CHEBI:57262"/>
        <dbReference type="ChEBI" id="CHEBI:64612"/>
        <dbReference type="EC" id="4.1.1.65"/>
    </reaction>
</comment>
<name>A0ABR4WGA2_9GAMM</name>
<dbReference type="HAMAP" id="MF_00662">
    <property type="entry name" value="PS_decarb_PSD_B_type1"/>
    <property type="match status" value="1"/>
</dbReference>
<keyword evidence="2 12" id="KW-1003">Cell membrane</keyword>